<feature type="region of interest" description="Disordered" evidence="3">
    <location>
        <begin position="25"/>
        <end position="73"/>
    </location>
</feature>
<dbReference type="PROSITE" id="PS51192">
    <property type="entry name" value="HELICASE_ATP_BIND_1"/>
    <property type="match status" value="1"/>
</dbReference>
<dbReference type="GO" id="GO:0000724">
    <property type="term" value="P:double-strand break repair via homologous recombination"/>
    <property type="evidence" value="ECO:0007669"/>
    <property type="project" value="TreeGrafter"/>
</dbReference>
<dbReference type="GO" id="GO:0043138">
    <property type="term" value="F:3'-5' DNA helicase activity"/>
    <property type="evidence" value="ECO:0007669"/>
    <property type="project" value="TreeGrafter"/>
</dbReference>
<organism evidence="5 6">
    <name type="scientific">Lonchura striata</name>
    <name type="common">white-rumped munia</name>
    <dbReference type="NCBI Taxonomy" id="40157"/>
    <lineage>
        <taxon>Eukaryota</taxon>
        <taxon>Metazoa</taxon>
        <taxon>Chordata</taxon>
        <taxon>Craniata</taxon>
        <taxon>Vertebrata</taxon>
        <taxon>Euteleostomi</taxon>
        <taxon>Archelosauria</taxon>
        <taxon>Archosauria</taxon>
        <taxon>Dinosauria</taxon>
        <taxon>Saurischia</taxon>
        <taxon>Theropoda</taxon>
        <taxon>Coelurosauria</taxon>
        <taxon>Aves</taxon>
        <taxon>Neognathae</taxon>
        <taxon>Neoaves</taxon>
        <taxon>Telluraves</taxon>
        <taxon>Australaves</taxon>
        <taxon>Passeriformes</taxon>
        <taxon>Passeroidea</taxon>
        <taxon>Estrildidae</taxon>
        <taxon>Estrildinae</taxon>
        <taxon>Lonchura</taxon>
    </lineage>
</organism>
<reference evidence="5 6" key="1">
    <citation type="submission" date="2017-05" db="EMBL/GenBank/DDBJ databases">
        <title>Genome of assembly of the Bengalese finch, Lonchura striata domestica.</title>
        <authorList>
            <person name="Colquitt B.M."/>
            <person name="Brainard M.S."/>
        </authorList>
    </citation>
    <scope>NUCLEOTIDE SEQUENCE [LARGE SCALE GENOMIC DNA]</scope>
    <source>
        <strain evidence="5">White83orange57</strain>
    </source>
</reference>
<dbReference type="GO" id="GO:0005634">
    <property type="term" value="C:nucleus"/>
    <property type="evidence" value="ECO:0007669"/>
    <property type="project" value="TreeGrafter"/>
</dbReference>
<comment type="similarity">
    <text evidence="1">Belongs to the helicase family. RecQ subfamily.</text>
</comment>
<comment type="caution">
    <text evidence="5">The sequence shown here is derived from an EMBL/GenBank/DDBJ whole genome shotgun (WGS) entry which is preliminary data.</text>
</comment>
<dbReference type="EMBL" id="MUZQ01000817">
    <property type="protein sequence ID" value="OWK49594.1"/>
    <property type="molecule type" value="Genomic_DNA"/>
</dbReference>
<dbReference type="InterPro" id="IPR011545">
    <property type="entry name" value="DEAD/DEAH_box_helicase_dom"/>
</dbReference>
<sequence>MERRQELKVLLKRWEGEFLRQWRRKPKKDLGSFPDEIPKDEEKSLPTLEEAAQRCNGDFIPESPDGSNTENSQLFQDSLDFLPREFSPPSPPPPPMDPFYPPNPDGTIPDPPEEVLEALRTLGFDSFRPSQAEAIMRVLSGISTLLLLPTGSGKSLCYQLPAFLYHRRSPCITLVISPLVCLMDDQVSNLPSPLKAVCIHSNLTQSQREAAIQKVSKTLPISSFSLKKTPKIILIFQQVKSGRAQILLLSPESITGSGFFSRFSRDFPPVAFACLDEAHCISQWSHNFRPAYLRVCKVGKSLKTWEKSPKNPPRSLKIFRVCKVLRERLGIRCFLALTATATVATARDVAENLGIPEGTPSVGGFGIPENLRFSVTVEEDLDQ</sequence>
<dbReference type="STRING" id="299123.ENSLSDP00000001268"/>
<keyword evidence="5" id="KW-0378">Hydrolase</keyword>
<keyword evidence="5" id="KW-0067">ATP-binding</keyword>
<dbReference type="GO" id="GO:0003676">
    <property type="term" value="F:nucleic acid binding"/>
    <property type="evidence" value="ECO:0007669"/>
    <property type="project" value="InterPro"/>
</dbReference>
<dbReference type="InterPro" id="IPR027417">
    <property type="entry name" value="P-loop_NTPase"/>
</dbReference>
<name>A0A218U790_9PASE</name>
<evidence type="ECO:0000256" key="3">
    <source>
        <dbReference type="SAM" id="MobiDB-lite"/>
    </source>
</evidence>
<dbReference type="GO" id="GO:0005737">
    <property type="term" value="C:cytoplasm"/>
    <property type="evidence" value="ECO:0007669"/>
    <property type="project" value="TreeGrafter"/>
</dbReference>
<feature type="non-terminal residue" evidence="5">
    <location>
        <position position="383"/>
    </location>
</feature>
<evidence type="ECO:0000313" key="5">
    <source>
        <dbReference type="EMBL" id="OWK49594.1"/>
    </source>
</evidence>
<keyword evidence="2" id="KW-0413">Isomerase</keyword>
<dbReference type="PANTHER" id="PTHR13710:SF108">
    <property type="entry name" value="ATP-DEPENDENT DNA HELICASE Q4"/>
    <property type="match status" value="1"/>
</dbReference>
<evidence type="ECO:0000259" key="4">
    <source>
        <dbReference type="PROSITE" id="PS51192"/>
    </source>
</evidence>
<dbReference type="SUPFAM" id="SSF52540">
    <property type="entry name" value="P-loop containing nucleoside triphosphate hydrolases"/>
    <property type="match status" value="1"/>
</dbReference>
<dbReference type="GO" id="GO:0009378">
    <property type="term" value="F:four-way junction helicase activity"/>
    <property type="evidence" value="ECO:0007669"/>
    <property type="project" value="TreeGrafter"/>
</dbReference>
<gene>
    <name evidence="5" type="primary">RECQL4_0</name>
    <name evidence="5" type="ORF">RLOC_00001781</name>
</gene>
<proteinExistence type="inferred from homology"/>
<dbReference type="GO" id="GO:0005694">
    <property type="term" value="C:chromosome"/>
    <property type="evidence" value="ECO:0007669"/>
    <property type="project" value="TreeGrafter"/>
</dbReference>
<dbReference type="PANTHER" id="PTHR13710">
    <property type="entry name" value="DNA HELICASE RECQ FAMILY MEMBER"/>
    <property type="match status" value="1"/>
</dbReference>
<dbReference type="GO" id="GO:0005524">
    <property type="term" value="F:ATP binding"/>
    <property type="evidence" value="ECO:0007669"/>
    <property type="project" value="InterPro"/>
</dbReference>
<dbReference type="Pfam" id="PF00270">
    <property type="entry name" value="DEAD"/>
    <property type="match status" value="1"/>
</dbReference>
<dbReference type="Gene3D" id="1.10.10.1460">
    <property type="match status" value="1"/>
</dbReference>
<dbReference type="Proteomes" id="UP000197619">
    <property type="component" value="Unassembled WGS sequence"/>
</dbReference>
<keyword evidence="5" id="KW-0347">Helicase</keyword>
<dbReference type="AlphaFoldDB" id="A0A218U790"/>
<dbReference type="SMART" id="SM00487">
    <property type="entry name" value="DEXDc"/>
    <property type="match status" value="1"/>
</dbReference>
<dbReference type="GO" id="GO:0000723">
    <property type="term" value="P:telomere maintenance"/>
    <property type="evidence" value="ECO:0007669"/>
    <property type="project" value="TreeGrafter"/>
</dbReference>
<keyword evidence="6" id="KW-1185">Reference proteome</keyword>
<evidence type="ECO:0000313" key="6">
    <source>
        <dbReference type="Proteomes" id="UP000197619"/>
    </source>
</evidence>
<dbReference type="Gene3D" id="3.40.50.300">
    <property type="entry name" value="P-loop containing nucleotide triphosphate hydrolases"/>
    <property type="match status" value="2"/>
</dbReference>
<dbReference type="InterPro" id="IPR014001">
    <property type="entry name" value="Helicase_ATP-bd"/>
</dbReference>
<feature type="domain" description="Helicase ATP-binding" evidence="4">
    <location>
        <begin position="135"/>
        <end position="359"/>
    </location>
</feature>
<keyword evidence="5" id="KW-0547">Nucleotide-binding</keyword>
<evidence type="ECO:0000256" key="2">
    <source>
        <dbReference type="ARBA" id="ARBA00023235"/>
    </source>
</evidence>
<accession>A0A218U790</accession>
<evidence type="ECO:0000256" key="1">
    <source>
        <dbReference type="ARBA" id="ARBA00005446"/>
    </source>
</evidence>
<protein>
    <submittedName>
        <fullName evidence="5">ATP-dependent DNA helicase Q4</fullName>
    </submittedName>
</protein>